<feature type="compositionally biased region" description="Pro residues" evidence="1">
    <location>
        <begin position="307"/>
        <end position="323"/>
    </location>
</feature>
<evidence type="ECO:0000259" key="2">
    <source>
        <dbReference type="Pfam" id="PF13349"/>
    </source>
</evidence>
<dbReference type="AlphaFoldDB" id="A0A8H1L3B2"/>
<dbReference type="Pfam" id="PF13349">
    <property type="entry name" value="DUF4097"/>
    <property type="match status" value="1"/>
</dbReference>
<feature type="region of interest" description="Disordered" evidence="1">
    <location>
        <begin position="273"/>
        <end position="323"/>
    </location>
</feature>
<dbReference type="EMBL" id="RCIY01000103">
    <property type="protein sequence ID" value="TGG76667.1"/>
    <property type="molecule type" value="Genomic_DNA"/>
</dbReference>
<reference evidence="3 4" key="1">
    <citation type="submission" date="2018-10" db="EMBL/GenBank/DDBJ databases">
        <title>Isolation of pseudouridimycin from Streptomyces albus DSM 40763.</title>
        <authorList>
            <person name="Rosenqvist P."/>
            <person name="Metsae-Ketelae M."/>
            <person name="Virta P."/>
        </authorList>
    </citation>
    <scope>NUCLEOTIDE SEQUENCE [LARGE SCALE GENOMIC DNA]</scope>
    <source>
        <strain evidence="3 4">DSM 40763</strain>
    </source>
</reference>
<comment type="caution">
    <text evidence="3">The sequence shown here is derived from an EMBL/GenBank/DDBJ whole genome shotgun (WGS) entry which is preliminary data.</text>
</comment>
<evidence type="ECO:0000256" key="1">
    <source>
        <dbReference type="SAM" id="MobiDB-lite"/>
    </source>
</evidence>
<dbReference type="InterPro" id="IPR025164">
    <property type="entry name" value="Toastrack_DUF4097"/>
</dbReference>
<gene>
    <name evidence="3" type="ORF">D8771_29220</name>
</gene>
<feature type="compositionally biased region" description="Basic and acidic residues" evidence="1">
    <location>
        <begin position="274"/>
        <end position="285"/>
    </location>
</feature>
<proteinExistence type="predicted"/>
<sequence length="323" mass="33257">MPVLDDRSWQITEPRRIDFDDPVTELDVRVVSGTVNVVGTDEPVTRLEIGKVEGPPLHVRREGGRLVVAYDDLPWRGFLNWLDRTRRRREAEVSVRVPADVTLSVGVVTAGAVVTGMRGTTTVAGVSGTTTLVGLSGPVQAETVSGDVETRLLSGPLRFSTVSGDLTCIDGTGGEIKADSVSGAMILDLGAPRAGEAADIRLSSVSGEVAVRLPDDADLTVEARTTGGAVSSAFDELTTGGGWGDHWVAGTLGAGRGTLRAGNVTGGLALLRRPLRDGTDPDPHPDGTATVAAHAADPAPGAGPSSGPHPPETPGNPDPPKGL</sequence>
<feature type="compositionally biased region" description="Low complexity" evidence="1">
    <location>
        <begin position="286"/>
        <end position="306"/>
    </location>
</feature>
<organism evidence="3 4">
    <name type="scientific">Streptomyces albus</name>
    <dbReference type="NCBI Taxonomy" id="1888"/>
    <lineage>
        <taxon>Bacteria</taxon>
        <taxon>Bacillati</taxon>
        <taxon>Actinomycetota</taxon>
        <taxon>Actinomycetes</taxon>
        <taxon>Kitasatosporales</taxon>
        <taxon>Streptomycetaceae</taxon>
        <taxon>Streptomyces</taxon>
    </lineage>
</organism>
<dbReference type="Proteomes" id="UP000298111">
    <property type="component" value="Unassembled WGS sequence"/>
</dbReference>
<name>A0A8H1L3B2_9ACTN</name>
<dbReference type="GeneID" id="75181359"/>
<evidence type="ECO:0000313" key="3">
    <source>
        <dbReference type="EMBL" id="TGG76667.1"/>
    </source>
</evidence>
<accession>A0A8H1L3B2</accession>
<evidence type="ECO:0000313" key="4">
    <source>
        <dbReference type="Proteomes" id="UP000298111"/>
    </source>
</evidence>
<feature type="domain" description="DUF4097" evidence="2">
    <location>
        <begin position="86"/>
        <end position="234"/>
    </location>
</feature>
<protein>
    <recommendedName>
        <fullName evidence="2">DUF4097 domain-containing protein</fullName>
    </recommendedName>
</protein>
<dbReference type="RefSeq" id="WP_037614037.1">
    <property type="nucleotide sequence ID" value="NZ_CP103060.1"/>
</dbReference>